<evidence type="ECO:0000313" key="4">
    <source>
        <dbReference type="Proteomes" id="UP000271227"/>
    </source>
</evidence>
<name>A0A3M0C3Y7_9PROT</name>
<dbReference type="InParanoid" id="A0A3M0C3Y7"/>
<evidence type="ECO:0000259" key="2">
    <source>
        <dbReference type="Pfam" id="PF13575"/>
    </source>
</evidence>
<keyword evidence="4" id="KW-1185">Reference proteome</keyword>
<dbReference type="Proteomes" id="UP000271227">
    <property type="component" value="Unassembled WGS sequence"/>
</dbReference>
<dbReference type="Pfam" id="PF13575">
    <property type="entry name" value="DUF4135"/>
    <property type="match status" value="1"/>
</dbReference>
<dbReference type="InterPro" id="IPR012341">
    <property type="entry name" value="6hp_glycosidase-like_sf"/>
</dbReference>
<dbReference type="PIRSF" id="PIRSF037228">
    <property type="entry name" value="Lant_mod_RumM"/>
    <property type="match status" value="1"/>
</dbReference>
<dbReference type="Pfam" id="PF05147">
    <property type="entry name" value="LANC_like"/>
    <property type="match status" value="1"/>
</dbReference>
<keyword evidence="1" id="KW-0862">Zinc</keyword>
<gene>
    <name evidence="3" type="ORF">BXY39_2710</name>
</gene>
<dbReference type="InterPro" id="IPR007822">
    <property type="entry name" value="LANC-like"/>
</dbReference>
<dbReference type="GO" id="GO:0031179">
    <property type="term" value="P:peptide modification"/>
    <property type="evidence" value="ECO:0007669"/>
    <property type="project" value="InterPro"/>
</dbReference>
<evidence type="ECO:0000256" key="1">
    <source>
        <dbReference type="PIRSR" id="PIRSR607822-1"/>
    </source>
</evidence>
<dbReference type="GO" id="GO:0005975">
    <property type="term" value="P:carbohydrate metabolic process"/>
    <property type="evidence" value="ECO:0007669"/>
    <property type="project" value="InterPro"/>
</dbReference>
<keyword evidence="1" id="KW-0479">Metal-binding</keyword>
<dbReference type="InterPro" id="IPR025410">
    <property type="entry name" value="Lant_dehyd"/>
</dbReference>
<organism evidence="3 4">
    <name type="scientific">Eilatimonas milleporae</name>
    <dbReference type="NCBI Taxonomy" id="911205"/>
    <lineage>
        <taxon>Bacteria</taxon>
        <taxon>Pseudomonadati</taxon>
        <taxon>Pseudomonadota</taxon>
        <taxon>Alphaproteobacteria</taxon>
        <taxon>Kordiimonadales</taxon>
        <taxon>Kordiimonadaceae</taxon>
        <taxon>Eilatimonas</taxon>
    </lineage>
</organism>
<feature type="domain" description="Lantibiotic biosynthesis protein dehydration" evidence="2">
    <location>
        <begin position="206"/>
        <end position="583"/>
    </location>
</feature>
<protein>
    <submittedName>
        <fullName evidence="3">Type 2 lantibiotic biosynthesis protein LanM</fullName>
    </submittedName>
</protein>
<accession>A0A3M0C3Y7</accession>
<dbReference type="Gene3D" id="1.50.10.10">
    <property type="match status" value="1"/>
</dbReference>
<dbReference type="SMART" id="SM01260">
    <property type="entry name" value="LANC_like"/>
    <property type="match status" value="1"/>
</dbReference>
<dbReference type="GO" id="GO:0046872">
    <property type="term" value="F:metal ion binding"/>
    <property type="evidence" value="ECO:0007669"/>
    <property type="project" value="UniProtKB-KW"/>
</dbReference>
<feature type="binding site" evidence="1">
    <location>
        <position position="976"/>
    </location>
    <ligand>
        <name>Zn(2+)</name>
        <dbReference type="ChEBI" id="CHEBI:29105"/>
    </ligand>
</feature>
<feature type="binding site" evidence="1">
    <location>
        <position position="977"/>
    </location>
    <ligand>
        <name>Zn(2+)</name>
        <dbReference type="ChEBI" id="CHEBI:29105"/>
    </ligand>
</feature>
<dbReference type="PRINTS" id="PR01955">
    <property type="entry name" value="LANCFRANKIA"/>
</dbReference>
<dbReference type="RefSeq" id="WP_121939388.1">
    <property type="nucleotide sequence ID" value="NZ_REFR01000013.1"/>
</dbReference>
<dbReference type="PANTHER" id="PTHR12736:SF7">
    <property type="entry name" value="LANC-LIKE PROTEIN 3"/>
    <property type="match status" value="1"/>
</dbReference>
<evidence type="ECO:0000313" key="3">
    <source>
        <dbReference type="EMBL" id="RMB04448.1"/>
    </source>
</evidence>
<dbReference type="OrthoDB" id="9148343at2"/>
<dbReference type="CDD" id="cd04792">
    <property type="entry name" value="LanM-like"/>
    <property type="match status" value="1"/>
</dbReference>
<dbReference type="NCBIfam" id="TIGR03897">
    <property type="entry name" value="lanti_2_LanM"/>
    <property type="match status" value="1"/>
</dbReference>
<dbReference type="PANTHER" id="PTHR12736">
    <property type="entry name" value="LANC-LIKE PROTEIN"/>
    <property type="match status" value="1"/>
</dbReference>
<dbReference type="GO" id="GO:0005886">
    <property type="term" value="C:plasma membrane"/>
    <property type="evidence" value="ECO:0007669"/>
    <property type="project" value="TreeGrafter"/>
</dbReference>
<reference evidence="3 4" key="1">
    <citation type="submission" date="2018-10" db="EMBL/GenBank/DDBJ databases">
        <title>Genomic Encyclopedia of Archaeal and Bacterial Type Strains, Phase II (KMG-II): from individual species to whole genera.</title>
        <authorList>
            <person name="Goeker M."/>
        </authorList>
    </citation>
    <scope>NUCLEOTIDE SEQUENCE [LARGE SCALE GENOMIC DNA]</scope>
    <source>
        <strain evidence="3 4">DSM 25217</strain>
    </source>
</reference>
<sequence>MSHRALTLQERAAHVKGAVPPDRLNSSLLKRWQSQKPFQDTSVLDERLNAAGLSRSVFEAAISLDIPEDTNGTSTDADVVSTMAAARADHPDWQTVLAGIKPHKAEGVEAFSSLIGPLLVAAHRRVLTACTTLADRVPIVPEHVALSASSHLAGRVARMAQRVVLLELYKAKQSGLLSGNTSEHRFESFCDLLTQSSYADDLLTAYPVLARQLMLTVDRWETVTLEMLDRYADDFETLAKNFTDENSLGPLDSVTLEAGDHHRDGRTVCFLHFAGGKSVVYKPRSLAVDVALAHLLDWMRARGFRIALKIPHSLDRGTYGWAEFIDQAACRSDDEITSFYERQGAWLAVFYILCGNDFHHENLIAAGPHPVPVDLETLFQPDLTTVGLAGGFAVAGSEVYGTVMTVGLLPSRIWGRNGGKEGGIDMSGMGAAGEMSPVASLVLEEAGTDRMRLVRKPVAVPPARHLPTLNGDPVNVVEHTDAFTNGFAEAYDFILTHRAGLLGKDGPLDGFMDVEARVILRATYYYGLLMMDAFHPDVLRDGLERDLYLDRLWMNVPLRRLEPKIIEAERRDMWRNDIPGFYIRPGHTHIWTADGDRIADIWPQTPMDRVREKLETLGPGDRARQLWLVEKTLATLPLRNRLVGYDDYPVPRDLPVLASEDYLKEAEAVANRLAELGFTAADGSMIWMTCSPAGVGHWIYAEMENDLYGGLPGMCLLFGYLHVVTGKAHYGLLARQIWKTVEHILENPGYAVQNPGAFTGWGGLLYAARHLSAVLKDDSFLEGVIDRLPGPADLVANDRTYDLVGGAAGFLACALPLVGDGHSGLLDHCRACGEHLLAHAQDMDTGIGWHLEVAGAEPLGGFSHGAAGIAWSLLLLSFHTGDTRFRDAAVRALDYDRSLYSPEEENWRDLREGARPGESVAVDEHYLVAWCHGAPGVGLSRLLIRDLMDDDGCRDEIRIAVSKTLDDGFGRNHSLCHGDFGNLEFLGAVVDADKDEGLMAACHHLAAGIVDVGRRQGWHTGFPSGTEPLGLMTGLAGIGLALLKLAAPDKVPSVLALEMPPRQAVGKQEGMVV</sequence>
<dbReference type="AlphaFoldDB" id="A0A3M0C3Y7"/>
<proteinExistence type="predicted"/>
<dbReference type="InterPro" id="IPR017146">
    <property type="entry name" value="Lanti_2_LanM"/>
</dbReference>
<dbReference type="EMBL" id="REFR01000013">
    <property type="protein sequence ID" value="RMB04448.1"/>
    <property type="molecule type" value="Genomic_DNA"/>
</dbReference>
<comment type="caution">
    <text evidence="3">The sequence shown here is derived from an EMBL/GenBank/DDBJ whole genome shotgun (WGS) entry which is preliminary data.</text>
</comment>
<dbReference type="PRINTS" id="PR01950">
    <property type="entry name" value="LANCSUPER"/>
</dbReference>
<feature type="binding site" evidence="1">
    <location>
        <position position="931"/>
    </location>
    <ligand>
        <name>Zn(2+)</name>
        <dbReference type="ChEBI" id="CHEBI:29105"/>
    </ligand>
</feature>
<dbReference type="SUPFAM" id="SSF158745">
    <property type="entry name" value="LanC-like"/>
    <property type="match status" value="1"/>
</dbReference>